<reference evidence="3" key="1">
    <citation type="submission" date="2023-05" db="EMBL/GenBank/DDBJ databases">
        <title>Genome and transcriptome analyses reveal genes involved in the formation of fine ridges on petal epidermal cells in Hibiscus trionum.</title>
        <authorList>
            <person name="Koshimizu S."/>
            <person name="Masuda S."/>
            <person name="Ishii T."/>
            <person name="Shirasu K."/>
            <person name="Hoshino A."/>
            <person name="Arita M."/>
        </authorList>
    </citation>
    <scope>NUCLEOTIDE SEQUENCE</scope>
    <source>
        <strain evidence="3">Hamamatsu line</strain>
    </source>
</reference>
<evidence type="ECO:0000313" key="3">
    <source>
        <dbReference type="EMBL" id="GMI85331.1"/>
    </source>
</evidence>
<dbReference type="Pfam" id="PF01554">
    <property type="entry name" value="MatE"/>
    <property type="match status" value="1"/>
</dbReference>
<feature type="transmembrane region" description="Helical" evidence="2">
    <location>
        <begin position="27"/>
        <end position="51"/>
    </location>
</feature>
<dbReference type="Proteomes" id="UP001165190">
    <property type="component" value="Unassembled WGS sequence"/>
</dbReference>
<gene>
    <name evidence="3" type="ORF">HRI_002202400</name>
</gene>
<sequence length="126" mass="13890">MGSLNVEVTDGRCWRKVMNFEEAKFQVLFALPMVLSNFFYFSITVVSVMFAGHLGEVELAASTLANSWANVTGFAFMTGLSGALETLCGQGFGAECTTCWGFTFRLPAVFLSFSPLSYQFYGFTLH</sequence>
<proteinExistence type="inferred from homology"/>
<dbReference type="AlphaFoldDB" id="A0A9W7HYF3"/>
<keyword evidence="4" id="KW-1185">Reference proteome</keyword>
<keyword evidence="2" id="KW-0472">Membrane</keyword>
<evidence type="ECO:0000256" key="1">
    <source>
        <dbReference type="ARBA" id="ARBA00010199"/>
    </source>
</evidence>
<organism evidence="3 4">
    <name type="scientific">Hibiscus trionum</name>
    <name type="common">Flower of an hour</name>
    <dbReference type="NCBI Taxonomy" id="183268"/>
    <lineage>
        <taxon>Eukaryota</taxon>
        <taxon>Viridiplantae</taxon>
        <taxon>Streptophyta</taxon>
        <taxon>Embryophyta</taxon>
        <taxon>Tracheophyta</taxon>
        <taxon>Spermatophyta</taxon>
        <taxon>Magnoliopsida</taxon>
        <taxon>eudicotyledons</taxon>
        <taxon>Gunneridae</taxon>
        <taxon>Pentapetalae</taxon>
        <taxon>rosids</taxon>
        <taxon>malvids</taxon>
        <taxon>Malvales</taxon>
        <taxon>Malvaceae</taxon>
        <taxon>Malvoideae</taxon>
        <taxon>Hibiscus</taxon>
    </lineage>
</organism>
<keyword evidence="2" id="KW-0812">Transmembrane</keyword>
<protein>
    <submittedName>
        <fullName evidence="3">Uncharacterized protein</fullName>
    </submittedName>
</protein>
<dbReference type="OrthoDB" id="2126698at2759"/>
<evidence type="ECO:0000256" key="2">
    <source>
        <dbReference type="SAM" id="Phobius"/>
    </source>
</evidence>
<evidence type="ECO:0000313" key="4">
    <source>
        <dbReference type="Proteomes" id="UP001165190"/>
    </source>
</evidence>
<dbReference type="GO" id="GO:0015297">
    <property type="term" value="F:antiporter activity"/>
    <property type="evidence" value="ECO:0007669"/>
    <property type="project" value="InterPro"/>
</dbReference>
<name>A0A9W7HYF3_HIBTR</name>
<dbReference type="EMBL" id="BSYR01000020">
    <property type="protein sequence ID" value="GMI85331.1"/>
    <property type="molecule type" value="Genomic_DNA"/>
</dbReference>
<dbReference type="InterPro" id="IPR002528">
    <property type="entry name" value="MATE_fam"/>
</dbReference>
<dbReference type="GO" id="GO:0016020">
    <property type="term" value="C:membrane"/>
    <property type="evidence" value="ECO:0007669"/>
    <property type="project" value="InterPro"/>
</dbReference>
<comment type="caution">
    <text evidence="3">The sequence shown here is derived from an EMBL/GenBank/DDBJ whole genome shotgun (WGS) entry which is preliminary data.</text>
</comment>
<dbReference type="PANTHER" id="PTHR11206">
    <property type="entry name" value="MULTIDRUG RESISTANCE PROTEIN"/>
    <property type="match status" value="1"/>
</dbReference>
<dbReference type="GO" id="GO:0042910">
    <property type="term" value="F:xenobiotic transmembrane transporter activity"/>
    <property type="evidence" value="ECO:0007669"/>
    <property type="project" value="InterPro"/>
</dbReference>
<keyword evidence="2" id="KW-1133">Transmembrane helix</keyword>
<comment type="similarity">
    <text evidence="1">Belongs to the multi antimicrobial extrusion (MATE) (TC 2.A.66.1) family.</text>
</comment>
<accession>A0A9W7HYF3</accession>